<feature type="transmembrane region" description="Helical" evidence="1">
    <location>
        <begin position="7"/>
        <end position="24"/>
    </location>
</feature>
<evidence type="ECO:0000313" key="3">
    <source>
        <dbReference type="EMBL" id="MED6110818.1"/>
    </source>
</evidence>
<dbReference type="SUPFAM" id="SSF55797">
    <property type="entry name" value="PR-1-like"/>
    <property type="match status" value="1"/>
</dbReference>
<dbReference type="InterPro" id="IPR001283">
    <property type="entry name" value="CRISP-related"/>
</dbReference>
<reference evidence="3 4" key="1">
    <citation type="journal article" date="2023" name="Plants (Basel)">
        <title>Bridging the Gap: Combining Genomics and Transcriptomics Approaches to Understand Stylosanthes scabra, an Orphan Legume from the Brazilian Caatinga.</title>
        <authorList>
            <person name="Ferreira-Neto J.R.C."/>
            <person name="da Silva M.D."/>
            <person name="Binneck E."/>
            <person name="de Melo N.F."/>
            <person name="da Silva R.H."/>
            <person name="de Melo A.L.T.M."/>
            <person name="Pandolfi V."/>
            <person name="Bustamante F.O."/>
            <person name="Brasileiro-Vidal A.C."/>
            <person name="Benko-Iseppon A.M."/>
        </authorList>
    </citation>
    <scope>NUCLEOTIDE SEQUENCE [LARGE SCALE GENOMIC DNA]</scope>
    <source>
        <tissue evidence="3">Leaves</tissue>
    </source>
</reference>
<dbReference type="SMART" id="SM00198">
    <property type="entry name" value="SCP"/>
    <property type="match status" value="1"/>
</dbReference>
<gene>
    <name evidence="3" type="ORF">PIB30_046296</name>
</gene>
<dbReference type="EMBL" id="JASCZI010000288">
    <property type="protein sequence ID" value="MED6110818.1"/>
    <property type="molecule type" value="Genomic_DNA"/>
</dbReference>
<keyword evidence="1" id="KW-1133">Transmembrane helix</keyword>
<evidence type="ECO:0000259" key="2">
    <source>
        <dbReference type="SMART" id="SM00198"/>
    </source>
</evidence>
<organism evidence="3 4">
    <name type="scientific">Stylosanthes scabra</name>
    <dbReference type="NCBI Taxonomy" id="79078"/>
    <lineage>
        <taxon>Eukaryota</taxon>
        <taxon>Viridiplantae</taxon>
        <taxon>Streptophyta</taxon>
        <taxon>Embryophyta</taxon>
        <taxon>Tracheophyta</taxon>
        <taxon>Spermatophyta</taxon>
        <taxon>Magnoliopsida</taxon>
        <taxon>eudicotyledons</taxon>
        <taxon>Gunneridae</taxon>
        <taxon>Pentapetalae</taxon>
        <taxon>rosids</taxon>
        <taxon>fabids</taxon>
        <taxon>Fabales</taxon>
        <taxon>Fabaceae</taxon>
        <taxon>Papilionoideae</taxon>
        <taxon>50 kb inversion clade</taxon>
        <taxon>dalbergioids sensu lato</taxon>
        <taxon>Dalbergieae</taxon>
        <taxon>Pterocarpus clade</taxon>
        <taxon>Stylosanthes</taxon>
    </lineage>
</organism>
<evidence type="ECO:0000256" key="1">
    <source>
        <dbReference type="SAM" id="Phobius"/>
    </source>
</evidence>
<dbReference type="InterPro" id="IPR035940">
    <property type="entry name" value="CAP_sf"/>
</dbReference>
<proteinExistence type="predicted"/>
<sequence>MKRLLKIWIVMIISFVSVIPFLLAQNSPKDYLKIHNDARAEVGVKPLKWDSKLALDARKFVKKHAADCVKAISTRAFKDTYGQNSAYITTSEGVTAMAMWVKLKKYYDYKSNSCIDGQEGCRTYTQVVWSESTFLGCAEVKCRDYGGTLVTCLYDPVGNIPNQRPYLVH</sequence>
<dbReference type="PANTHER" id="PTHR10334">
    <property type="entry name" value="CYSTEINE-RICH SECRETORY PROTEIN-RELATED"/>
    <property type="match status" value="1"/>
</dbReference>
<dbReference type="PRINTS" id="PR00837">
    <property type="entry name" value="V5TPXLIKE"/>
</dbReference>
<keyword evidence="1" id="KW-0812">Transmembrane</keyword>
<accession>A0ABU6QH07</accession>
<dbReference type="Gene3D" id="3.40.33.10">
    <property type="entry name" value="CAP"/>
    <property type="match status" value="1"/>
</dbReference>
<name>A0ABU6QH07_9FABA</name>
<dbReference type="Pfam" id="PF00188">
    <property type="entry name" value="CAP"/>
    <property type="match status" value="1"/>
</dbReference>
<keyword evidence="1" id="KW-0472">Membrane</keyword>
<dbReference type="Proteomes" id="UP001341840">
    <property type="component" value="Unassembled WGS sequence"/>
</dbReference>
<dbReference type="InterPro" id="IPR014044">
    <property type="entry name" value="CAP_dom"/>
</dbReference>
<comment type="caution">
    <text evidence="3">The sequence shown here is derived from an EMBL/GenBank/DDBJ whole genome shotgun (WGS) entry which is preliminary data.</text>
</comment>
<feature type="domain" description="SCP" evidence="2">
    <location>
        <begin position="26"/>
        <end position="162"/>
    </location>
</feature>
<keyword evidence="4" id="KW-1185">Reference proteome</keyword>
<evidence type="ECO:0000313" key="4">
    <source>
        <dbReference type="Proteomes" id="UP001341840"/>
    </source>
</evidence>
<protein>
    <recommendedName>
        <fullName evidence="2">SCP domain-containing protein</fullName>
    </recommendedName>
</protein>